<keyword evidence="1" id="KW-0472">Membrane</keyword>
<feature type="domain" description="SMODS and SLOG-associating 2TM effector" evidence="3">
    <location>
        <begin position="8"/>
        <end position="163"/>
    </location>
</feature>
<dbReference type="EMBL" id="RQVQ01000022">
    <property type="protein sequence ID" value="RRJ89834.1"/>
    <property type="molecule type" value="Genomic_DNA"/>
</dbReference>
<dbReference type="Proteomes" id="UP000275719">
    <property type="component" value="Unassembled WGS sequence"/>
</dbReference>
<dbReference type="InterPro" id="IPR041116">
    <property type="entry name" value="SLATT_3"/>
</dbReference>
<evidence type="ECO:0000259" key="3">
    <source>
        <dbReference type="Pfam" id="PF18184"/>
    </source>
</evidence>
<organism evidence="4 5">
    <name type="scientific">Paenimyroides tangerinum</name>
    <dbReference type="NCBI Taxonomy" id="2488728"/>
    <lineage>
        <taxon>Bacteria</taxon>
        <taxon>Pseudomonadati</taxon>
        <taxon>Bacteroidota</taxon>
        <taxon>Flavobacteriia</taxon>
        <taxon>Flavobacteriales</taxon>
        <taxon>Flavobacteriaceae</taxon>
        <taxon>Paenimyroides</taxon>
    </lineage>
</organism>
<evidence type="ECO:0000313" key="5">
    <source>
        <dbReference type="Proteomes" id="UP000275719"/>
    </source>
</evidence>
<name>A0A3P3W579_9FLAO</name>
<feature type="transmembrane region" description="Helical" evidence="1">
    <location>
        <begin position="218"/>
        <end position="236"/>
    </location>
</feature>
<dbReference type="InterPro" id="IPR040884">
    <property type="entry name" value="SLATT_1"/>
</dbReference>
<evidence type="ECO:0000313" key="4">
    <source>
        <dbReference type="EMBL" id="RRJ89834.1"/>
    </source>
</evidence>
<feature type="domain" description="SMODS and SLOG-associating 2TM effector" evidence="2">
    <location>
        <begin position="167"/>
        <end position="289"/>
    </location>
</feature>
<dbReference type="RefSeq" id="WP_125019370.1">
    <property type="nucleotide sequence ID" value="NZ_RQVQ01000022.1"/>
</dbReference>
<keyword evidence="5" id="KW-1185">Reference proteome</keyword>
<keyword evidence="1" id="KW-0812">Transmembrane</keyword>
<keyword evidence="1" id="KW-1133">Transmembrane helix</keyword>
<evidence type="ECO:0000256" key="1">
    <source>
        <dbReference type="SAM" id="Phobius"/>
    </source>
</evidence>
<dbReference type="Pfam" id="PF18181">
    <property type="entry name" value="SLATT_1"/>
    <property type="match status" value="1"/>
</dbReference>
<dbReference type="AlphaFoldDB" id="A0A3P3W579"/>
<comment type="caution">
    <text evidence="4">The sequence shown here is derived from an EMBL/GenBank/DDBJ whole genome shotgun (WGS) entry which is preliminary data.</text>
</comment>
<dbReference type="Pfam" id="PF18184">
    <property type="entry name" value="SLATT_3"/>
    <property type="match status" value="1"/>
</dbReference>
<proteinExistence type="predicted"/>
<dbReference type="NCBIfam" id="NF033634">
    <property type="entry name" value="SLATT_1"/>
    <property type="match status" value="1"/>
</dbReference>
<feature type="transmembrane region" description="Helical" evidence="1">
    <location>
        <begin position="54"/>
        <end position="74"/>
    </location>
</feature>
<evidence type="ECO:0000259" key="2">
    <source>
        <dbReference type="Pfam" id="PF18181"/>
    </source>
</evidence>
<feature type="transmembrane region" description="Helical" evidence="1">
    <location>
        <begin position="192"/>
        <end position="212"/>
    </location>
</feature>
<accession>A0A3P3W579</accession>
<sequence length="295" mass="34672">MIDDNNYPNYFVAGDTTSKKAQFWYIRLFGLDLLLMVLSAILSVYNYQTEESKNIVYLISGILLLLAMLISIFLKAKKYEDVWYRGRALAESCKTLTWRFIMSSEYFETNIPKEEADRRFIQRIREINNEFSDLNNILSPKQLNLPIITNEMERVRNLSLNDKKAYYLNNRIQNQINWYSSKAEDSKLKYDVWFLVIIILQFLALISIGFLIKYPSSDYNFVGVFSTIAASGFSWLQVKKYQENKEAYTTANSELNLIKAEGNKNFSENEFSEYVLDSENAMSREHTMWLAQKRM</sequence>
<feature type="transmembrane region" description="Helical" evidence="1">
    <location>
        <begin position="28"/>
        <end position="48"/>
    </location>
</feature>
<dbReference type="NCBIfam" id="NF033610">
    <property type="entry name" value="SLATT_3"/>
    <property type="match status" value="1"/>
</dbReference>
<gene>
    <name evidence="4" type="ORF">EG240_10580</name>
</gene>
<protein>
    <submittedName>
        <fullName evidence="4">DUF4231 domain-containing protein</fullName>
    </submittedName>
</protein>
<dbReference type="OrthoDB" id="9806639at2"/>
<reference evidence="4 5" key="1">
    <citation type="submission" date="2018-11" db="EMBL/GenBank/DDBJ databases">
        <title>Flavobacterium sp. nov., YIM 102701-2 draft genome.</title>
        <authorList>
            <person name="Li G."/>
            <person name="Jiang Y."/>
        </authorList>
    </citation>
    <scope>NUCLEOTIDE SEQUENCE [LARGE SCALE GENOMIC DNA]</scope>
    <source>
        <strain evidence="4 5">YIM 102701-2</strain>
    </source>
</reference>